<comment type="caution">
    <text evidence="2">The sequence shown here is derived from an EMBL/GenBank/DDBJ whole genome shotgun (WGS) entry which is preliminary data.</text>
</comment>
<keyword evidence="3" id="KW-1185">Reference proteome</keyword>
<evidence type="ECO:0000313" key="3">
    <source>
        <dbReference type="Proteomes" id="UP000233551"/>
    </source>
</evidence>
<feature type="region of interest" description="Disordered" evidence="1">
    <location>
        <begin position="1"/>
        <end position="22"/>
    </location>
</feature>
<sequence>MTRTMSTSTDSSSSRSRFLPSMPKLRWAPGRFMGMSRRQLMKIEPTEGEDAKVKPCVDSMRSSSPTQARPGRAAAFSGSPQQNSGM</sequence>
<gene>
    <name evidence="2" type="ORF">CRG98_023069</name>
</gene>
<dbReference type="Proteomes" id="UP000233551">
    <property type="component" value="Unassembled WGS sequence"/>
</dbReference>
<protein>
    <submittedName>
        <fullName evidence="2">Uncharacterized protein</fullName>
    </submittedName>
</protein>
<dbReference type="AlphaFoldDB" id="A0A2I0JKR2"/>
<organism evidence="2 3">
    <name type="scientific">Punica granatum</name>
    <name type="common">Pomegranate</name>
    <dbReference type="NCBI Taxonomy" id="22663"/>
    <lineage>
        <taxon>Eukaryota</taxon>
        <taxon>Viridiplantae</taxon>
        <taxon>Streptophyta</taxon>
        <taxon>Embryophyta</taxon>
        <taxon>Tracheophyta</taxon>
        <taxon>Spermatophyta</taxon>
        <taxon>Magnoliopsida</taxon>
        <taxon>eudicotyledons</taxon>
        <taxon>Gunneridae</taxon>
        <taxon>Pentapetalae</taxon>
        <taxon>rosids</taxon>
        <taxon>malvids</taxon>
        <taxon>Myrtales</taxon>
        <taxon>Lythraceae</taxon>
        <taxon>Punica</taxon>
    </lineage>
</organism>
<name>A0A2I0JKR2_PUNGR</name>
<proteinExistence type="predicted"/>
<evidence type="ECO:0000313" key="2">
    <source>
        <dbReference type="EMBL" id="PKI56543.1"/>
    </source>
</evidence>
<feature type="compositionally biased region" description="Low complexity" evidence="1">
    <location>
        <begin position="1"/>
        <end position="17"/>
    </location>
</feature>
<dbReference type="EMBL" id="PGOL01001595">
    <property type="protein sequence ID" value="PKI56543.1"/>
    <property type="molecule type" value="Genomic_DNA"/>
</dbReference>
<feature type="non-terminal residue" evidence="2">
    <location>
        <position position="86"/>
    </location>
</feature>
<accession>A0A2I0JKR2</accession>
<evidence type="ECO:0000256" key="1">
    <source>
        <dbReference type="SAM" id="MobiDB-lite"/>
    </source>
</evidence>
<feature type="region of interest" description="Disordered" evidence="1">
    <location>
        <begin position="42"/>
        <end position="86"/>
    </location>
</feature>
<reference evidence="2 3" key="1">
    <citation type="submission" date="2017-11" db="EMBL/GenBank/DDBJ databases">
        <title>De-novo sequencing of pomegranate (Punica granatum L.) genome.</title>
        <authorList>
            <person name="Akparov Z."/>
            <person name="Amiraslanov A."/>
            <person name="Hajiyeva S."/>
            <person name="Abbasov M."/>
            <person name="Kaur K."/>
            <person name="Hamwieh A."/>
            <person name="Solovyev V."/>
            <person name="Salamov A."/>
            <person name="Braich B."/>
            <person name="Kosarev P."/>
            <person name="Mahmoud A."/>
            <person name="Hajiyev E."/>
            <person name="Babayeva S."/>
            <person name="Izzatullayeva V."/>
            <person name="Mammadov A."/>
            <person name="Mammadov A."/>
            <person name="Sharifova S."/>
            <person name="Ojaghi J."/>
            <person name="Eynullazada K."/>
            <person name="Bayramov B."/>
            <person name="Abdulazimova A."/>
            <person name="Shahmuradov I."/>
        </authorList>
    </citation>
    <scope>NUCLEOTIDE SEQUENCE [LARGE SCALE GENOMIC DNA]</scope>
    <source>
        <strain evidence="3">cv. AG2017</strain>
        <tissue evidence="2">Leaf</tissue>
    </source>
</reference>